<evidence type="ECO:0000313" key="2">
    <source>
        <dbReference type="EMBL" id="THU52103.1"/>
    </source>
</evidence>
<comment type="caution">
    <text evidence="2">The sequence shown here is derived from an EMBL/GenBank/DDBJ whole genome shotgun (WGS) entry which is preliminary data.</text>
</comment>
<sequence>MVEPILLTPSRTHKRDVQETMGQGEEVKTRPEPKVEIQERGEVFFFYRPRVDKEEAHSASDVQRMYVVLRPESGERSVEGKQSPDSGKESKMNSKDDEQKKKESKVGSEDGENDKGGDGQDGKEGGYGCEEVNIEEQPLFRFIVMGKKSLPDPSQRSRPFWGFVELVTTKVDDIKKALQGEEYETATRGHRRRPSARALAEGVYRILRHQSGRRTHTHLVYKLEFPPGDAENEPQESLNIEREASFLIQIKNPEQGGGGGFAGLQSKRRASFPAHLQGQFGKRRFGPADPPDFLNYEGCELLLIAASDDIDEELGLELRTECEADAKCSDLLQVFGETAASKPLLSGAWV</sequence>
<accession>A0A4S8ITP0</accession>
<dbReference type="STRING" id="52838.A0A4S8ITP0"/>
<feature type="region of interest" description="Disordered" evidence="1">
    <location>
        <begin position="54"/>
        <end position="128"/>
    </location>
</feature>
<dbReference type="EMBL" id="PYDT01000008">
    <property type="protein sequence ID" value="THU52103.1"/>
    <property type="molecule type" value="Genomic_DNA"/>
</dbReference>
<evidence type="ECO:0000313" key="3">
    <source>
        <dbReference type="Proteomes" id="UP000317650"/>
    </source>
</evidence>
<dbReference type="PANTHER" id="PTHR34776">
    <property type="entry name" value="F17F16.3 PROTEIN"/>
    <property type="match status" value="1"/>
</dbReference>
<feature type="compositionally biased region" description="Basic and acidic residues" evidence="1">
    <location>
        <begin position="25"/>
        <end position="35"/>
    </location>
</feature>
<proteinExistence type="predicted"/>
<dbReference type="Proteomes" id="UP000317650">
    <property type="component" value="Chromosome 10"/>
</dbReference>
<keyword evidence="3" id="KW-1185">Reference proteome</keyword>
<evidence type="ECO:0000256" key="1">
    <source>
        <dbReference type="SAM" id="MobiDB-lite"/>
    </source>
</evidence>
<name>A0A4S8ITP0_MUSBA</name>
<dbReference type="AlphaFoldDB" id="A0A4S8ITP0"/>
<dbReference type="PANTHER" id="PTHR34776:SF1">
    <property type="entry name" value="F17F16.3 PROTEIN"/>
    <property type="match status" value="1"/>
</dbReference>
<gene>
    <name evidence="2" type="ORF">C4D60_Mb10t00470</name>
</gene>
<feature type="compositionally biased region" description="Basic and acidic residues" evidence="1">
    <location>
        <begin position="86"/>
        <end position="124"/>
    </location>
</feature>
<organism evidence="2 3">
    <name type="scientific">Musa balbisiana</name>
    <name type="common">Banana</name>
    <dbReference type="NCBI Taxonomy" id="52838"/>
    <lineage>
        <taxon>Eukaryota</taxon>
        <taxon>Viridiplantae</taxon>
        <taxon>Streptophyta</taxon>
        <taxon>Embryophyta</taxon>
        <taxon>Tracheophyta</taxon>
        <taxon>Spermatophyta</taxon>
        <taxon>Magnoliopsida</taxon>
        <taxon>Liliopsida</taxon>
        <taxon>Zingiberales</taxon>
        <taxon>Musaceae</taxon>
        <taxon>Musa</taxon>
    </lineage>
</organism>
<feature type="region of interest" description="Disordered" evidence="1">
    <location>
        <begin position="1"/>
        <end position="35"/>
    </location>
</feature>
<protein>
    <submittedName>
        <fullName evidence="2">Uncharacterized protein</fullName>
    </submittedName>
</protein>
<reference evidence="2 3" key="1">
    <citation type="journal article" date="2019" name="Nat. Plants">
        <title>Genome sequencing of Musa balbisiana reveals subgenome evolution and function divergence in polyploid bananas.</title>
        <authorList>
            <person name="Yao X."/>
        </authorList>
    </citation>
    <scope>NUCLEOTIDE SEQUENCE [LARGE SCALE GENOMIC DNA]</scope>
    <source>
        <strain evidence="3">cv. DH-PKW</strain>
        <tissue evidence="2">Leaves</tissue>
    </source>
</reference>